<evidence type="ECO:0000313" key="1">
    <source>
        <dbReference type="EMBL" id="KAA6315299.1"/>
    </source>
</evidence>
<name>A0A5J4Q2M3_9EUKA</name>
<evidence type="ECO:0000313" key="2">
    <source>
        <dbReference type="Proteomes" id="UP000324800"/>
    </source>
</evidence>
<dbReference type="Proteomes" id="UP000324800">
    <property type="component" value="Unassembled WGS sequence"/>
</dbReference>
<sequence length="124" mass="14572">MKLICIPAYDAYDDYAVSTARPDDYYLQMNFNLRIDEVQLSFQALMAHLYLERQQQHLQSYEQIGFQVVKTIALLHRAQFELQVRVLGVNSCVLEVQFCKNLASFLIEHIDDVPTNVIRFEWVL</sequence>
<proteinExistence type="predicted"/>
<dbReference type="AlphaFoldDB" id="A0A5J4Q2M3"/>
<comment type="caution">
    <text evidence="1">The sequence shown here is derived from an EMBL/GenBank/DDBJ whole genome shotgun (WGS) entry which is preliminary data.</text>
</comment>
<accession>A0A5J4Q2M3</accession>
<reference evidence="1 2" key="1">
    <citation type="submission" date="2019-03" db="EMBL/GenBank/DDBJ databases">
        <title>Single cell metagenomics reveals metabolic interactions within the superorganism composed of flagellate Streblomastix strix and complex community of Bacteroidetes bacteria on its surface.</title>
        <authorList>
            <person name="Treitli S.C."/>
            <person name="Kolisko M."/>
            <person name="Husnik F."/>
            <person name="Keeling P."/>
            <person name="Hampl V."/>
        </authorList>
    </citation>
    <scope>NUCLEOTIDE SEQUENCE [LARGE SCALE GENOMIC DNA]</scope>
    <source>
        <strain evidence="1">ST1C</strain>
    </source>
</reference>
<organism evidence="1 2">
    <name type="scientific">Streblomastix strix</name>
    <dbReference type="NCBI Taxonomy" id="222440"/>
    <lineage>
        <taxon>Eukaryota</taxon>
        <taxon>Metamonada</taxon>
        <taxon>Preaxostyla</taxon>
        <taxon>Oxymonadida</taxon>
        <taxon>Streblomastigidae</taxon>
        <taxon>Streblomastix</taxon>
    </lineage>
</organism>
<protein>
    <submittedName>
        <fullName evidence="1">Uncharacterized protein</fullName>
    </submittedName>
</protein>
<gene>
    <name evidence="1" type="ORF">EZS28_055442</name>
</gene>
<dbReference type="EMBL" id="SNRW01047478">
    <property type="protein sequence ID" value="KAA6315299.1"/>
    <property type="molecule type" value="Genomic_DNA"/>
</dbReference>